<dbReference type="AlphaFoldDB" id="A0AAD9VWK7"/>
<evidence type="ECO:0000259" key="6">
    <source>
        <dbReference type="Pfam" id="PF01494"/>
    </source>
</evidence>
<evidence type="ECO:0000313" key="7">
    <source>
        <dbReference type="EMBL" id="KAK2596434.1"/>
    </source>
</evidence>
<evidence type="ECO:0000256" key="3">
    <source>
        <dbReference type="ARBA" id="ARBA00022630"/>
    </source>
</evidence>
<feature type="domain" description="FAD-binding" evidence="6">
    <location>
        <begin position="7"/>
        <end position="173"/>
    </location>
</feature>
<comment type="cofactor">
    <cofactor evidence="1">
        <name>FAD</name>
        <dbReference type="ChEBI" id="CHEBI:57692"/>
    </cofactor>
</comment>
<keyword evidence="8" id="KW-1185">Reference proteome</keyword>
<evidence type="ECO:0000256" key="2">
    <source>
        <dbReference type="ARBA" id="ARBA00007992"/>
    </source>
</evidence>
<organism evidence="7 8">
    <name type="scientific">Phomopsis amygdali</name>
    <name type="common">Fusicoccum amygdali</name>
    <dbReference type="NCBI Taxonomy" id="1214568"/>
    <lineage>
        <taxon>Eukaryota</taxon>
        <taxon>Fungi</taxon>
        <taxon>Dikarya</taxon>
        <taxon>Ascomycota</taxon>
        <taxon>Pezizomycotina</taxon>
        <taxon>Sordariomycetes</taxon>
        <taxon>Sordariomycetidae</taxon>
        <taxon>Diaporthales</taxon>
        <taxon>Diaporthaceae</taxon>
        <taxon>Diaporthe</taxon>
    </lineage>
</organism>
<dbReference type="InterPro" id="IPR036188">
    <property type="entry name" value="FAD/NAD-bd_sf"/>
</dbReference>
<sequence length="503" mass="55949">MATENRKTTVIIVGSGLTGLTLALMLQQLGVDYLLLEAYDSCTPNVGASIAIQPQGLRIFHQLGILEDVEAIYQPLVQAISVDGDTGKLHLIETTEILKERHGYEIGYFNRYDLLCVLHKHIREKERLLVNQKIIRVDTLEDKAIAYTSTGDVFEAQVVIGADGVRSTVRNEMWRNAEVAGAVPEEDKKEIICDWATCFGVSDYGASLPRGQVGSVAGDEYNAGWMVGKDGRCFSFWFFKLPEESRKITYNTIPRFTKEDHEREIARGKELLAKVPRKNGLHIDFDQLYDQRHPINSGITALPHFVLKKWHYGRIVVIGDSAHKFNPLPGHGGMNCLVSAATLINCLQESLGDKLKSSQVWDMAPLNEAFTKVAEMRVEKVKSAVESSEDAMNTMGWGSWYKKMLYKVLVPTLPNSMQANDATTVIQGSDALHGWDLPDVPHTVLYADEERRLKKKKSATLSPATLLLTATATAVGGIVAMRTMQKHPELLVNGWRTLQSVAV</sequence>
<dbReference type="PRINTS" id="PR00420">
    <property type="entry name" value="RNGMNOXGNASE"/>
</dbReference>
<dbReference type="InterPro" id="IPR050562">
    <property type="entry name" value="FAD_mOase_fung"/>
</dbReference>
<evidence type="ECO:0000256" key="5">
    <source>
        <dbReference type="ARBA" id="ARBA00023002"/>
    </source>
</evidence>
<evidence type="ECO:0000256" key="4">
    <source>
        <dbReference type="ARBA" id="ARBA00022827"/>
    </source>
</evidence>
<proteinExistence type="inferred from homology"/>
<dbReference type="SUPFAM" id="SSF51905">
    <property type="entry name" value="FAD/NAD(P)-binding domain"/>
    <property type="match status" value="1"/>
</dbReference>
<reference evidence="7" key="1">
    <citation type="submission" date="2023-06" db="EMBL/GenBank/DDBJ databases">
        <authorList>
            <person name="Noh H."/>
        </authorList>
    </citation>
    <scope>NUCLEOTIDE SEQUENCE</scope>
    <source>
        <strain evidence="7">DUCC20226</strain>
    </source>
</reference>
<protein>
    <recommendedName>
        <fullName evidence="6">FAD-binding domain-containing protein</fullName>
    </recommendedName>
</protein>
<comment type="similarity">
    <text evidence="2">Belongs to the paxM FAD-dependent monooxygenase family.</text>
</comment>
<dbReference type="Pfam" id="PF01494">
    <property type="entry name" value="FAD_binding_3"/>
    <property type="match status" value="1"/>
</dbReference>
<accession>A0AAD9VWK7</accession>
<dbReference type="Gene3D" id="3.50.50.60">
    <property type="entry name" value="FAD/NAD(P)-binding domain"/>
    <property type="match status" value="1"/>
</dbReference>
<dbReference type="Proteomes" id="UP001265746">
    <property type="component" value="Unassembled WGS sequence"/>
</dbReference>
<gene>
    <name evidence="7" type="ORF">N8I77_013324</name>
</gene>
<evidence type="ECO:0000256" key="1">
    <source>
        <dbReference type="ARBA" id="ARBA00001974"/>
    </source>
</evidence>
<dbReference type="GO" id="GO:0004497">
    <property type="term" value="F:monooxygenase activity"/>
    <property type="evidence" value="ECO:0007669"/>
    <property type="project" value="InterPro"/>
</dbReference>
<name>A0AAD9VWK7_PHOAM</name>
<evidence type="ECO:0000313" key="8">
    <source>
        <dbReference type="Proteomes" id="UP001265746"/>
    </source>
</evidence>
<dbReference type="PANTHER" id="PTHR47356:SF2">
    <property type="entry name" value="FAD-BINDING DOMAIN-CONTAINING PROTEIN-RELATED"/>
    <property type="match status" value="1"/>
</dbReference>
<dbReference type="PANTHER" id="PTHR47356">
    <property type="entry name" value="FAD-DEPENDENT MONOOXYGENASE ASQG-RELATED"/>
    <property type="match status" value="1"/>
</dbReference>
<dbReference type="EMBL" id="JAUJFL010000011">
    <property type="protein sequence ID" value="KAK2596434.1"/>
    <property type="molecule type" value="Genomic_DNA"/>
</dbReference>
<keyword evidence="4" id="KW-0274">FAD</keyword>
<keyword evidence="5" id="KW-0560">Oxidoreductase</keyword>
<keyword evidence="3" id="KW-0285">Flavoprotein</keyword>
<dbReference type="InterPro" id="IPR002938">
    <property type="entry name" value="FAD-bd"/>
</dbReference>
<comment type="caution">
    <text evidence="7">The sequence shown here is derived from an EMBL/GenBank/DDBJ whole genome shotgun (WGS) entry which is preliminary data.</text>
</comment>
<dbReference type="GO" id="GO:0071949">
    <property type="term" value="F:FAD binding"/>
    <property type="evidence" value="ECO:0007669"/>
    <property type="project" value="InterPro"/>
</dbReference>